<dbReference type="Gene3D" id="3.40.50.12780">
    <property type="entry name" value="N-terminal domain of ligase-like"/>
    <property type="match status" value="1"/>
</dbReference>
<dbReference type="CDD" id="cd05967">
    <property type="entry name" value="PrpE"/>
    <property type="match status" value="1"/>
</dbReference>
<dbReference type="Gene3D" id="3.30.300.30">
    <property type="match status" value="1"/>
</dbReference>
<comment type="caution">
    <text evidence="5">The sequence shown here is derived from an EMBL/GenBank/DDBJ whole genome shotgun (WGS) entry which is preliminary data.</text>
</comment>
<dbReference type="EMBL" id="JACXWY010000032">
    <property type="protein sequence ID" value="MBD3849232.1"/>
    <property type="molecule type" value="Genomic_DNA"/>
</dbReference>
<protein>
    <submittedName>
        <fullName evidence="5">Propionyl-CoA synthetase</fullName>
    </submittedName>
</protein>
<dbReference type="AlphaFoldDB" id="A0A927EEY8"/>
<dbReference type="Proteomes" id="UP000619295">
    <property type="component" value="Unassembled WGS sequence"/>
</dbReference>
<name>A0A927EEY8_9HYPH</name>
<comment type="similarity">
    <text evidence="1">Belongs to the ATP-dependent AMP-binding enzyme family.</text>
</comment>
<feature type="domain" description="AMP-binding enzyme C-terminal" evidence="3">
    <location>
        <begin position="526"/>
        <end position="604"/>
    </location>
</feature>
<evidence type="ECO:0000256" key="1">
    <source>
        <dbReference type="ARBA" id="ARBA00006432"/>
    </source>
</evidence>
<sequence>MNGSHAAPARPAQSYRETYASWQADPDAYWLDIAKGIDWIKPPRQAFDAAAGIYGRWFPDATCNTCFNALDRHVRDGRGQQVALIHDSPVTGTKAKYTYAEMLDEVATLAAVLQDLGVGKGDRVLIYMPMVPEAAFAMLACARIGAVHSVVFGGFAAKELATRIDDAEPKVILSATCGIEPTRVVEYKPLLDGAIAMARHKPQACVILQRPQAEASMHAARDKNWRMLVAAAKATGRKADCVEVAATDPLYILYTSGTTGRPKGVVRDNGGHMVVLKATMDQLFDVGPGEVMFCASDVGWVVGHGYIVYAPLIQGATSVLYEGKPVGTPDPGAFWRVIAEHGVKVLFTAPTAFRAIRKEDPEGKYLAGHDLSRFRALFLAGERADPETLKWAEALLKVPVIDHWWQTESGSPIVGDPMGLGLLPIKHGSPTVPLPGWDVQCLDEGGRPVEAGKMGAIVLKLPLPPGALPTLWNDDARFREAYLTTYPGYYNTSDAGFIDEDGYVFIMGRTDDIINVAGHRLSTGGMEEVLAAHPAVAECAVVGIRDALKGEQPCGFVVLKAGVTQSPAEVERELVALVRERIGPVAAFKLAVTVNRLPKTRSGKILRATMKKIADGEDYAVPATIEDVGVLDEIGAVLKGRGLG</sequence>
<evidence type="ECO:0000259" key="4">
    <source>
        <dbReference type="Pfam" id="PF16177"/>
    </source>
</evidence>
<dbReference type="Pfam" id="PF00501">
    <property type="entry name" value="AMP-binding"/>
    <property type="match status" value="1"/>
</dbReference>
<dbReference type="InterPro" id="IPR032387">
    <property type="entry name" value="ACAS_N"/>
</dbReference>
<dbReference type="InterPro" id="IPR020845">
    <property type="entry name" value="AMP-binding_CS"/>
</dbReference>
<dbReference type="InterPro" id="IPR045851">
    <property type="entry name" value="AMP-bd_C_sf"/>
</dbReference>
<evidence type="ECO:0000259" key="2">
    <source>
        <dbReference type="Pfam" id="PF00501"/>
    </source>
</evidence>
<feature type="domain" description="Acetyl-coenzyme A synthetase N-terminal" evidence="4">
    <location>
        <begin position="15"/>
        <end position="69"/>
    </location>
</feature>
<dbReference type="PROSITE" id="PS00455">
    <property type="entry name" value="AMP_BINDING"/>
    <property type="match status" value="1"/>
</dbReference>
<dbReference type="PANTHER" id="PTHR43347:SF3">
    <property type="entry name" value="ACYL-COA SYNTHETASE SHORT-CHAIN FAMILY MEMBER 3, MITOCHONDRIAL"/>
    <property type="match status" value="1"/>
</dbReference>
<dbReference type="PANTHER" id="PTHR43347">
    <property type="entry name" value="ACYL-COA SYNTHETASE"/>
    <property type="match status" value="1"/>
</dbReference>
<evidence type="ECO:0000313" key="5">
    <source>
        <dbReference type="EMBL" id="MBD3849232.1"/>
    </source>
</evidence>
<gene>
    <name evidence="5" type="ORF">IED13_26320</name>
</gene>
<evidence type="ECO:0000259" key="3">
    <source>
        <dbReference type="Pfam" id="PF13193"/>
    </source>
</evidence>
<organism evidence="5 6">
    <name type="scientific">Bosea spartocytisi</name>
    <dbReference type="NCBI Taxonomy" id="2773451"/>
    <lineage>
        <taxon>Bacteria</taxon>
        <taxon>Pseudomonadati</taxon>
        <taxon>Pseudomonadota</taxon>
        <taxon>Alphaproteobacteria</taxon>
        <taxon>Hyphomicrobiales</taxon>
        <taxon>Boseaceae</taxon>
        <taxon>Bosea</taxon>
    </lineage>
</organism>
<dbReference type="RefSeq" id="WP_191125926.1">
    <property type="nucleotide sequence ID" value="NZ_JACXWY010000032.1"/>
</dbReference>
<dbReference type="GO" id="GO:0070013">
    <property type="term" value="C:intracellular organelle lumen"/>
    <property type="evidence" value="ECO:0007669"/>
    <property type="project" value="UniProtKB-ARBA"/>
</dbReference>
<dbReference type="Pfam" id="PF13193">
    <property type="entry name" value="AMP-binding_C"/>
    <property type="match status" value="1"/>
</dbReference>
<dbReference type="FunFam" id="3.30.300.30:FF:000017">
    <property type="entry name" value="Acyl-CoA synthetase short-chain family member 3"/>
    <property type="match status" value="1"/>
</dbReference>
<dbReference type="InterPro" id="IPR025110">
    <property type="entry name" value="AMP-bd_C"/>
</dbReference>
<dbReference type="SUPFAM" id="SSF56801">
    <property type="entry name" value="Acetyl-CoA synthetase-like"/>
    <property type="match status" value="1"/>
</dbReference>
<accession>A0A927EEY8</accession>
<proteinExistence type="inferred from homology"/>
<dbReference type="InterPro" id="IPR000873">
    <property type="entry name" value="AMP-dep_synth/lig_dom"/>
</dbReference>
<dbReference type="FunFam" id="3.40.50.12780:FF:000011">
    <property type="entry name" value="Acetyl-coenzyme A synthetase 2-like, mitochondrial"/>
    <property type="match status" value="1"/>
</dbReference>
<keyword evidence="6" id="KW-1185">Reference proteome</keyword>
<dbReference type="Pfam" id="PF16177">
    <property type="entry name" value="ACAS_N"/>
    <property type="match status" value="1"/>
</dbReference>
<dbReference type="GO" id="GO:0050218">
    <property type="term" value="F:propionate-CoA ligase activity"/>
    <property type="evidence" value="ECO:0007669"/>
    <property type="project" value="TreeGrafter"/>
</dbReference>
<dbReference type="InterPro" id="IPR042099">
    <property type="entry name" value="ANL_N_sf"/>
</dbReference>
<evidence type="ECO:0000313" key="6">
    <source>
        <dbReference type="Proteomes" id="UP000619295"/>
    </source>
</evidence>
<feature type="domain" description="AMP-dependent synthetase/ligase" evidence="2">
    <location>
        <begin position="79"/>
        <end position="460"/>
    </location>
</feature>
<reference evidence="5" key="1">
    <citation type="submission" date="2020-09" db="EMBL/GenBank/DDBJ databases">
        <title>Bosea spartocytisi sp. nov. a root nodule endophyte of Spartocytisus supranubius in the high mountain ecosystem fo the Teide National Park (Canary Islands, Spain).</title>
        <authorList>
            <person name="Pulido-Suarez L."/>
            <person name="Peix A."/>
            <person name="Igual J.M."/>
            <person name="Socas-Perez N."/>
            <person name="Velazquez E."/>
            <person name="Flores-Felix J.D."/>
            <person name="Leon-Barrios M."/>
        </authorList>
    </citation>
    <scope>NUCLEOTIDE SEQUENCE</scope>
    <source>
        <strain evidence="5">SSUT16</strain>
    </source>
</reference>